<name>A0A067FF56_CITSI</name>
<organism evidence="1 2">
    <name type="scientific">Citrus sinensis</name>
    <name type="common">Sweet orange</name>
    <name type="synonym">Citrus aurantium var. sinensis</name>
    <dbReference type="NCBI Taxonomy" id="2711"/>
    <lineage>
        <taxon>Eukaryota</taxon>
        <taxon>Viridiplantae</taxon>
        <taxon>Streptophyta</taxon>
        <taxon>Embryophyta</taxon>
        <taxon>Tracheophyta</taxon>
        <taxon>Spermatophyta</taxon>
        <taxon>Magnoliopsida</taxon>
        <taxon>eudicotyledons</taxon>
        <taxon>Gunneridae</taxon>
        <taxon>Pentapetalae</taxon>
        <taxon>rosids</taxon>
        <taxon>malvids</taxon>
        <taxon>Sapindales</taxon>
        <taxon>Rutaceae</taxon>
        <taxon>Aurantioideae</taxon>
        <taxon>Citrus</taxon>
    </lineage>
</organism>
<feature type="non-terminal residue" evidence="1">
    <location>
        <position position="1"/>
    </location>
</feature>
<evidence type="ECO:0000313" key="2">
    <source>
        <dbReference type="Proteomes" id="UP000027120"/>
    </source>
</evidence>
<proteinExistence type="predicted"/>
<sequence length="281" mass="32109">EQAQEHVSIEVEKLADSFSRELKPLHPLSGKCSIYRVPETRGVYIQVITLKNDLNWPVSSWKGTAKSHGRAQKRIPNILSSTTKVRMASFFAFIKEREAKLRNSYAETIPLNCNELAKMVLVDAVFLIELFLRYFEPYLRTDDDRIIGKSNLYLEIRHDSLLLENRLPPFILNDLNDLFNVAKTATNQNDFVEKNLIAFERMHGYPLYFNDCIIVRCYLISTPNDTELLIQNEIISLGTVNYFQLFLAAFVKAVQRLFMYARAAASSSAAANGKAKSIAFL</sequence>
<dbReference type="PANTHER" id="PTHR31170">
    <property type="entry name" value="BNAC04G53230D PROTEIN"/>
    <property type="match status" value="1"/>
</dbReference>
<protein>
    <submittedName>
        <fullName evidence="1">Uncharacterized protein</fullName>
    </submittedName>
</protein>
<evidence type="ECO:0000313" key="1">
    <source>
        <dbReference type="EMBL" id="KDO61836.1"/>
    </source>
</evidence>
<dbReference type="PANTHER" id="PTHR31170:SF25">
    <property type="entry name" value="BNAA09G04570D PROTEIN"/>
    <property type="match status" value="1"/>
</dbReference>
<dbReference type="InterPro" id="IPR004158">
    <property type="entry name" value="DUF247_pln"/>
</dbReference>
<dbReference type="AlphaFoldDB" id="A0A067FF56"/>
<dbReference type="EMBL" id="KK784923">
    <property type="protein sequence ID" value="KDO61836.1"/>
    <property type="molecule type" value="Genomic_DNA"/>
</dbReference>
<dbReference type="Proteomes" id="UP000027120">
    <property type="component" value="Unassembled WGS sequence"/>
</dbReference>
<gene>
    <name evidence="1" type="ORF">CISIN_1g035565mg</name>
</gene>
<accession>A0A067FF56</accession>
<dbReference type="Pfam" id="PF03140">
    <property type="entry name" value="DUF247"/>
    <property type="match status" value="1"/>
</dbReference>
<keyword evidence="2" id="KW-1185">Reference proteome</keyword>
<reference evidence="1 2" key="1">
    <citation type="submission" date="2014-04" db="EMBL/GenBank/DDBJ databases">
        <authorList>
            <consortium name="International Citrus Genome Consortium"/>
            <person name="Gmitter F."/>
            <person name="Chen C."/>
            <person name="Farmerie W."/>
            <person name="Harkins T."/>
            <person name="Desany B."/>
            <person name="Mohiuddin M."/>
            <person name="Kodira C."/>
            <person name="Borodovsky M."/>
            <person name="Lomsadze A."/>
            <person name="Burns P."/>
            <person name="Jenkins J."/>
            <person name="Prochnik S."/>
            <person name="Shu S."/>
            <person name="Chapman J."/>
            <person name="Pitluck S."/>
            <person name="Schmutz J."/>
            <person name="Rokhsar D."/>
        </authorList>
    </citation>
    <scope>NUCLEOTIDE SEQUENCE</scope>
</reference>